<protein>
    <submittedName>
        <fullName evidence="1">Transcription factor</fullName>
    </submittedName>
</protein>
<name>A0ACB5SLF5_9PEZI</name>
<proteinExistence type="predicted"/>
<gene>
    <name evidence="1" type="primary">g5181</name>
    <name evidence="1" type="ORF">NpPPO83_00005181</name>
</gene>
<dbReference type="Proteomes" id="UP001165186">
    <property type="component" value="Unassembled WGS sequence"/>
</dbReference>
<evidence type="ECO:0000313" key="1">
    <source>
        <dbReference type="EMBL" id="GME47409.1"/>
    </source>
</evidence>
<sequence length="193" mass="21335">MENSVESASPSLPTPATSRRRRIITSCDTCRRRKVKCDRQHPVCAPCQTAGRACLYKESSTRQRDSIDQTSLLPIRNHSHGVRRHPRNSPDLNTIDARLGRLERLLEQAMQTTRAQSDEPQAAANEGPNEGVLASPDVLPQSASPDNEIRAVNGDDGTLLVEDGKSHFVSSQHWALLATEVWHSICYQAQTSS</sequence>
<comment type="caution">
    <text evidence="1">The sequence shown here is derived from an EMBL/GenBank/DDBJ whole genome shotgun (WGS) entry which is preliminary data.</text>
</comment>
<keyword evidence="2" id="KW-1185">Reference proteome</keyword>
<organism evidence="1 2">
    <name type="scientific">Neofusicoccum parvum</name>
    <dbReference type="NCBI Taxonomy" id="310453"/>
    <lineage>
        <taxon>Eukaryota</taxon>
        <taxon>Fungi</taxon>
        <taxon>Dikarya</taxon>
        <taxon>Ascomycota</taxon>
        <taxon>Pezizomycotina</taxon>
        <taxon>Dothideomycetes</taxon>
        <taxon>Dothideomycetes incertae sedis</taxon>
        <taxon>Botryosphaeriales</taxon>
        <taxon>Botryosphaeriaceae</taxon>
        <taxon>Neofusicoccum</taxon>
    </lineage>
</organism>
<accession>A0ACB5SLF5</accession>
<evidence type="ECO:0000313" key="2">
    <source>
        <dbReference type="Proteomes" id="UP001165186"/>
    </source>
</evidence>
<reference evidence="1" key="1">
    <citation type="submission" date="2024-09" db="EMBL/GenBank/DDBJ databases">
        <title>Draft Genome Sequences of Neofusicoccum parvum.</title>
        <authorList>
            <person name="Ashida A."/>
            <person name="Camagna M."/>
            <person name="Tanaka A."/>
            <person name="Takemoto D."/>
        </authorList>
    </citation>
    <scope>NUCLEOTIDE SEQUENCE</scope>
    <source>
        <strain evidence="1">PPO83</strain>
    </source>
</reference>
<dbReference type="EMBL" id="BSXG01000132">
    <property type="protein sequence ID" value="GME47409.1"/>
    <property type="molecule type" value="Genomic_DNA"/>
</dbReference>